<feature type="compositionally biased region" description="Polar residues" evidence="1">
    <location>
        <begin position="9"/>
        <end position="19"/>
    </location>
</feature>
<evidence type="ECO:0000256" key="1">
    <source>
        <dbReference type="SAM" id="MobiDB-lite"/>
    </source>
</evidence>
<organism evidence="2 3">
    <name type="scientific">Batillaria attramentaria</name>
    <dbReference type="NCBI Taxonomy" id="370345"/>
    <lineage>
        <taxon>Eukaryota</taxon>
        <taxon>Metazoa</taxon>
        <taxon>Spiralia</taxon>
        <taxon>Lophotrochozoa</taxon>
        <taxon>Mollusca</taxon>
        <taxon>Gastropoda</taxon>
        <taxon>Caenogastropoda</taxon>
        <taxon>Sorbeoconcha</taxon>
        <taxon>Cerithioidea</taxon>
        <taxon>Batillariidae</taxon>
        <taxon>Batillaria</taxon>
    </lineage>
</organism>
<protein>
    <submittedName>
        <fullName evidence="2">Uncharacterized protein</fullName>
    </submittedName>
</protein>
<comment type="caution">
    <text evidence="2">The sequence shown here is derived from an EMBL/GenBank/DDBJ whole genome shotgun (WGS) entry which is preliminary data.</text>
</comment>
<dbReference type="Proteomes" id="UP001519460">
    <property type="component" value="Unassembled WGS sequence"/>
</dbReference>
<proteinExistence type="predicted"/>
<evidence type="ECO:0000313" key="2">
    <source>
        <dbReference type="EMBL" id="KAK7502606.1"/>
    </source>
</evidence>
<feature type="region of interest" description="Disordered" evidence="1">
    <location>
        <begin position="1"/>
        <end position="26"/>
    </location>
</feature>
<keyword evidence="3" id="KW-1185">Reference proteome</keyword>
<dbReference type="AlphaFoldDB" id="A0ABD0LU58"/>
<name>A0ABD0LU58_9CAEN</name>
<accession>A0ABD0LU58</accession>
<reference evidence="2 3" key="1">
    <citation type="journal article" date="2023" name="Sci. Data">
        <title>Genome assembly of the Korean intertidal mud-creeper Batillaria attramentaria.</title>
        <authorList>
            <person name="Patra A.K."/>
            <person name="Ho P.T."/>
            <person name="Jun S."/>
            <person name="Lee S.J."/>
            <person name="Kim Y."/>
            <person name="Won Y.J."/>
        </authorList>
    </citation>
    <scope>NUCLEOTIDE SEQUENCE [LARGE SCALE GENOMIC DNA]</scope>
    <source>
        <strain evidence="2">Wonlab-2016</strain>
    </source>
</reference>
<dbReference type="EMBL" id="JACVVK020000025">
    <property type="protein sequence ID" value="KAK7502606.1"/>
    <property type="molecule type" value="Genomic_DNA"/>
</dbReference>
<sequence length="88" mass="9614">MSKKKSQRSDSIALSTSTSARRKPLNALQPAPVTFCRYRRFSPILNNQTLRLYHQTISETPQSLGHAVGISAALPSQQNVSSADQSGE</sequence>
<evidence type="ECO:0000313" key="3">
    <source>
        <dbReference type="Proteomes" id="UP001519460"/>
    </source>
</evidence>
<gene>
    <name evidence="2" type="ORF">BaRGS_00006181</name>
</gene>